<dbReference type="InterPro" id="IPR010902">
    <property type="entry name" value="NUMOD4"/>
</dbReference>
<dbReference type="GO" id="GO:0004519">
    <property type="term" value="F:endonuclease activity"/>
    <property type="evidence" value="ECO:0007669"/>
    <property type="project" value="UniProtKB-KW"/>
</dbReference>
<organism evidence="2">
    <name type="scientific">virus sp. ctML55</name>
    <dbReference type="NCBI Taxonomy" id="2827627"/>
    <lineage>
        <taxon>Viruses</taxon>
    </lineage>
</organism>
<keyword evidence="2" id="KW-0255">Endonuclease</keyword>
<protein>
    <submittedName>
        <fullName evidence="2">Homing endonuclease</fullName>
    </submittedName>
</protein>
<sequence>MEEWKVYPEFPTYEVSNNGQVRNRKRGNILKPHEDKDGYLGVCLCFEGRKYHRRINRIVAITFIPNPDNLEIADHIDKDRKNNCVSNLRWVDTIGNNRNKISNSKVDICDKDGNILKSFDSISEAAEYYNVPDDKMCAAVVVNKKIGGYVKYSEK</sequence>
<dbReference type="EMBL" id="BK059105">
    <property type="protein sequence ID" value="DAE30665.1"/>
    <property type="molecule type" value="Genomic_DNA"/>
</dbReference>
<dbReference type="Gene3D" id="3.90.75.20">
    <property type="match status" value="1"/>
</dbReference>
<evidence type="ECO:0000313" key="2">
    <source>
        <dbReference type="EMBL" id="DAE30665.1"/>
    </source>
</evidence>
<evidence type="ECO:0000259" key="1">
    <source>
        <dbReference type="Pfam" id="PF07463"/>
    </source>
</evidence>
<feature type="domain" description="NUMOD4" evidence="1">
    <location>
        <begin position="2"/>
        <end position="44"/>
    </location>
</feature>
<accession>A0A8S5RHV9</accession>
<dbReference type="GO" id="GO:0016788">
    <property type="term" value="F:hydrolase activity, acting on ester bonds"/>
    <property type="evidence" value="ECO:0007669"/>
    <property type="project" value="InterPro"/>
</dbReference>
<keyword evidence="2" id="KW-0378">Hydrolase</keyword>
<dbReference type="InterPro" id="IPR044925">
    <property type="entry name" value="His-Me_finger_sf"/>
</dbReference>
<reference evidence="2" key="1">
    <citation type="journal article" date="2021" name="Proc. Natl. Acad. Sci. U.S.A.">
        <title>A Catalog of Tens of Thousands of Viruses from Human Metagenomes Reveals Hidden Associations with Chronic Diseases.</title>
        <authorList>
            <person name="Tisza M.J."/>
            <person name="Buck C.B."/>
        </authorList>
    </citation>
    <scope>NUCLEOTIDE SEQUENCE</scope>
    <source>
        <strain evidence="2">CtML55</strain>
    </source>
</reference>
<keyword evidence="2" id="KW-0540">Nuclease</keyword>
<dbReference type="Pfam" id="PF07463">
    <property type="entry name" value="NUMOD4"/>
    <property type="match status" value="1"/>
</dbReference>
<dbReference type="SUPFAM" id="SSF54060">
    <property type="entry name" value="His-Me finger endonucleases"/>
    <property type="match status" value="1"/>
</dbReference>
<proteinExistence type="predicted"/>
<name>A0A8S5RHV9_9VIRU</name>